<dbReference type="GeneID" id="37054979"/>
<evidence type="ECO:0000313" key="2">
    <source>
        <dbReference type="EMBL" id="PWY85124.1"/>
    </source>
</evidence>
<feature type="compositionally biased region" description="Basic and acidic residues" evidence="1">
    <location>
        <begin position="340"/>
        <end position="349"/>
    </location>
</feature>
<sequence length="435" mass="48433">MSTLTPNKIASRGPADELLDPERRRIIAQMSAYIEHVKLPSTGWALLWFTNLAILRKYLKTCQESEKSEVPMDVAGKCRSRGSLASQEGAEEQDIERTPKKRQRTSETASRIPTLAGNTRPAAVGPQETTKQPAGRSESAKKLWKAQVLGPNGTETCSNLMCMSNLAHKLWETARFALNPLSISEDKKVLKVSDSMSSRDIPSPFPDGCVSSIKVEGKPNTKLFDIHTEKALRSGDTLTFKTDDPVGHPLPSMELLNMQWALHRVLALSGAADATDEELDPPDPDWLQVEATDEDSEEEVESETEEDDPEEESWDEMVVESHQSNFPSCEIRPASTLPRSRHDDHKDQEEQTEPADAEPQYCSFGGVGSPGRDPLVRVWVHEYGSSPNMEDVYIQVSRQTHMVQGPTKGVTGSRWRNNHPRNANTLIRALVDVRD</sequence>
<keyword evidence="3" id="KW-1185">Reference proteome</keyword>
<dbReference type="VEuPathDB" id="FungiDB:BO83DRAFT_394569"/>
<proteinExistence type="predicted"/>
<feature type="region of interest" description="Disordered" evidence="1">
    <location>
        <begin position="273"/>
        <end position="368"/>
    </location>
</feature>
<protein>
    <submittedName>
        <fullName evidence="2">Uncharacterized protein</fullName>
    </submittedName>
</protein>
<name>A0A317WF95_ASPEC</name>
<dbReference type="AlphaFoldDB" id="A0A317WF95"/>
<organism evidence="2 3">
    <name type="scientific">Aspergillus eucalypticola (strain CBS 122712 / IBT 29274)</name>
    <dbReference type="NCBI Taxonomy" id="1448314"/>
    <lineage>
        <taxon>Eukaryota</taxon>
        <taxon>Fungi</taxon>
        <taxon>Dikarya</taxon>
        <taxon>Ascomycota</taxon>
        <taxon>Pezizomycotina</taxon>
        <taxon>Eurotiomycetes</taxon>
        <taxon>Eurotiomycetidae</taxon>
        <taxon>Eurotiales</taxon>
        <taxon>Aspergillaceae</taxon>
        <taxon>Aspergillus</taxon>
        <taxon>Aspergillus subgen. Circumdati</taxon>
    </lineage>
</organism>
<dbReference type="EMBL" id="MSFU01000001">
    <property type="protein sequence ID" value="PWY85124.1"/>
    <property type="molecule type" value="Genomic_DNA"/>
</dbReference>
<comment type="caution">
    <text evidence="2">The sequence shown here is derived from an EMBL/GenBank/DDBJ whole genome shotgun (WGS) entry which is preliminary data.</text>
</comment>
<feature type="compositionally biased region" description="Acidic residues" evidence="1">
    <location>
        <begin position="274"/>
        <end position="283"/>
    </location>
</feature>
<feature type="region of interest" description="Disordered" evidence="1">
    <location>
        <begin position="69"/>
        <end position="141"/>
    </location>
</feature>
<evidence type="ECO:0000256" key="1">
    <source>
        <dbReference type="SAM" id="MobiDB-lite"/>
    </source>
</evidence>
<feature type="compositionally biased region" description="Acidic residues" evidence="1">
    <location>
        <begin position="291"/>
        <end position="318"/>
    </location>
</feature>
<reference evidence="2" key="1">
    <citation type="submission" date="2016-12" db="EMBL/GenBank/DDBJ databases">
        <title>The genomes of Aspergillus section Nigri reveals drivers in fungal speciation.</title>
        <authorList>
            <consortium name="DOE Joint Genome Institute"/>
            <person name="Vesth T.C."/>
            <person name="Nybo J."/>
            <person name="Theobald S."/>
            <person name="Brandl J."/>
            <person name="Frisvad J.C."/>
            <person name="Nielsen K.F."/>
            <person name="Lyhne E.K."/>
            <person name="Kogle M.E."/>
            <person name="Kuo A."/>
            <person name="Riley R."/>
            <person name="Clum A."/>
            <person name="Nolan M."/>
            <person name="Lipzen A."/>
            <person name="Salamov A."/>
            <person name="Henrissat B."/>
            <person name="Wiebenga A."/>
            <person name="De vries R.P."/>
            <person name="Grigoriev I.V."/>
            <person name="Mortensen U.H."/>
            <person name="Andersen M.R."/>
            <person name="Baker S.E."/>
        </authorList>
    </citation>
    <scope>NUCLEOTIDE SEQUENCE</scope>
    <source>
        <strain evidence="2">CBS 122712</strain>
    </source>
</reference>
<dbReference type="OrthoDB" id="5416097at2759"/>
<evidence type="ECO:0000313" key="3">
    <source>
        <dbReference type="Proteomes" id="UP000246171"/>
    </source>
</evidence>
<gene>
    <name evidence="2" type="ORF">BO83DRAFT_394569</name>
</gene>
<dbReference type="Proteomes" id="UP000246171">
    <property type="component" value="Unassembled WGS sequence"/>
</dbReference>
<accession>A0A317WF95</accession>
<dbReference type="RefSeq" id="XP_025393044.1">
    <property type="nucleotide sequence ID" value="XM_025533017.1"/>
</dbReference>